<evidence type="ECO:0000313" key="1">
    <source>
        <dbReference type="EMBL" id="SJL14033.1"/>
    </source>
</evidence>
<protein>
    <submittedName>
        <fullName evidence="1">Uncharacterized protein</fullName>
    </submittedName>
</protein>
<reference evidence="2" key="1">
    <citation type="journal article" date="2017" name="Nat. Ecol. Evol.">
        <title>Genome expansion and lineage-specific genetic innovations in the forest pathogenic fungi Armillaria.</title>
        <authorList>
            <person name="Sipos G."/>
            <person name="Prasanna A.N."/>
            <person name="Walter M.C."/>
            <person name="O'Connor E."/>
            <person name="Balint B."/>
            <person name="Krizsan K."/>
            <person name="Kiss B."/>
            <person name="Hess J."/>
            <person name="Varga T."/>
            <person name="Slot J."/>
            <person name="Riley R."/>
            <person name="Boka B."/>
            <person name="Rigling D."/>
            <person name="Barry K."/>
            <person name="Lee J."/>
            <person name="Mihaltcheva S."/>
            <person name="LaButti K."/>
            <person name="Lipzen A."/>
            <person name="Waldron R."/>
            <person name="Moloney N.M."/>
            <person name="Sperisen C."/>
            <person name="Kredics L."/>
            <person name="Vagvoelgyi C."/>
            <person name="Patrignani A."/>
            <person name="Fitzpatrick D."/>
            <person name="Nagy I."/>
            <person name="Doyle S."/>
            <person name="Anderson J.B."/>
            <person name="Grigoriev I.V."/>
            <person name="Gueldener U."/>
            <person name="Muensterkoetter M."/>
            <person name="Nagy L.G."/>
        </authorList>
    </citation>
    <scope>NUCLEOTIDE SEQUENCE [LARGE SCALE GENOMIC DNA]</scope>
    <source>
        <strain evidence="2">C18/9</strain>
    </source>
</reference>
<dbReference type="SUPFAM" id="SSF52047">
    <property type="entry name" value="RNI-like"/>
    <property type="match status" value="1"/>
</dbReference>
<accession>A0A284RZ38</accession>
<keyword evidence="2" id="KW-1185">Reference proteome</keyword>
<name>A0A284RZ38_ARMOS</name>
<dbReference type="Gene3D" id="1.20.1280.50">
    <property type="match status" value="1"/>
</dbReference>
<dbReference type="OrthoDB" id="2883937at2759"/>
<dbReference type="Proteomes" id="UP000219338">
    <property type="component" value="Unassembled WGS sequence"/>
</dbReference>
<gene>
    <name evidence="1" type="ORF">ARMOST_17485</name>
</gene>
<dbReference type="EMBL" id="FUEG01000022">
    <property type="protein sequence ID" value="SJL14033.1"/>
    <property type="molecule type" value="Genomic_DNA"/>
</dbReference>
<dbReference type="OMA" id="FCKAPNL"/>
<organism evidence="1 2">
    <name type="scientific">Armillaria ostoyae</name>
    <name type="common">Armillaria root rot fungus</name>
    <dbReference type="NCBI Taxonomy" id="47428"/>
    <lineage>
        <taxon>Eukaryota</taxon>
        <taxon>Fungi</taxon>
        <taxon>Dikarya</taxon>
        <taxon>Basidiomycota</taxon>
        <taxon>Agaricomycotina</taxon>
        <taxon>Agaricomycetes</taxon>
        <taxon>Agaricomycetidae</taxon>
        <taxon>Agaricales</taxon>
        <taxon>Marasmiineae</taxon>
        <taxon>Physalacriaceae</taxon>
        <taxon>Armillaria</taxon>
    </lineage>
</organism>
<evidence type="ECO:0000313" key="2">
    <source>
        <dbReference type="Proteomes" id="UP000219338"/>
    </source>
</evidence>
<dbReference type="AlphaFoldDB" id="A0A284RZ38"/>
<dbReference type="STRING" id="47428.A0A284RZ38"/>
<sequence>MEALDSQRREIRASIAFQTALSTPLPPAGSEEHQILHCEPYNNSVVSSLPVEMLGEIFQLVVDGDLSLAECDVLDVKHSPNWVISHVCRAWRSVALSMPNIWTSVCIEDDSDLLMLDDVPFTDNRATLLREYLARSSQYPLRVTLSSSYDIQKHLEILLPHFGRCTDLSFTIDKEALTTLSTFSGEFPTLERLTIVIDDISHYPGLPQNPSSTTPQIDGFCKAPNLRVVSLHGISILHQQLPFSQLQSFTGDMSYFWEYLELFFSASQLTTAILFVCFIHPPSTLPVPFSHTRLHALSLYTDLRCIRDLRLPALEVFRIEQISSSGGYHHIAKVFQDSHCPLRCLYLEVPALRWSKLEPILKACSTTLTSLSIRVDANSAWEVYNAFTSDGPSCLVPRLEELCVRDDIRPRWQDEDVKVSFADDTFLDMVFWRRGSGDDGEVAVLKSLTMCAPYAPRPDDALKELQELEEGGLKVEFHGYPWTKVI</sequence>
<proteinExistence type="predicted"/>